<evidence type="ECO:0000313" key="2">
    <source>
        <dbReference type="Proteomes" id="UP000184452"/>
    </source>
</evidence>
<proteinExistence type="predicted"/>
<organism evidence="1 2">
    <name type="scientific">Nocardiopsis flavescens</name>
    <dbReference type="NCBI Taxonomy" id="758803"/>
    <lineage>
        <taxon>Bacteria</taxon>
        <taxon>Bacillati</taxon>
        <taxon>Actinomycetota</taxon>
        <taxon>Actinomycetes</taxon>
        <taxon>Streptosporangiales</taxon>
        <taxon>Nocardiopsidaceae</taxon>
        <taxon>Nocardiopsis</taxon>
    </lineage>
</organism>
<dbReference type="RefSeq" id="WP_073381644.1">
    <property type="nucleotide sequence ID" value="NZ_FQZK01000017.1"/>
</dbReference>
<dbReference type="Proteomes" id="UP000184452">
    <property type="component" value="Unassembled WGS sequence"/>
</dbReference>
<gene>
    <name evidence="1" type="ORF">SAMN05421803_11761</name>
</gene>
<evidence type="ECO:0000313" key="1">
    <source>
        <dbReference type="EMBL" id="SHK30500.1"/>
    </source>
</evidence>
<evidence type="ECO:0008006" key="3">
    <source>
        <dbReference type="Google" id="ProtNLM"/>
    </source>
</evidence>
<dbReference type="AlphaFoldDB" id="A0A1M6RDN3"/>
<accession>A0A1M6RDN3</accession>
<dbReference type="EMBL" id="FQZK01000017">
    <property type="protein sequence ID" value="SHK30500.1"/>
    <property type="molecule type" value="Genomic_DNA"/>
</dbReference>
<reference evidence="1 2" key="1">
    <citation type="submission" date="2016-11" db="EMBL/GenBank/DDBJ databases">
        <authorList>
            <person name="Jaros S."/>
            <person name="Januszkiewicz K."/>
            <person name="Wedrychowicz H."/>
        </authorList>
    </citation>
    <scope>NUCLEOTIDE SEQUENCE [LARGE SCALE GENOMIC DNA]</scope>
    <source>
        <strain evidence="1 2">CGMCC 4.5723</strain>
    </source>
</reference>
<sequence>MTDLHAIRARVESTARGPWKRGFEADGTSVIHRPHPVVEGAAEVLFGAHGASEADAEFVAHARQDIPALLAEIDRLRGELARAHPGAPRRSVVNTITGGSTGTVIQTGGDYYGDLHL</sequence>
<keyword evidence="2" id="KW-1185">Reference proteome</keyword>
<protein>
    <recommendedName>
        <fullName evidence="3">Ead/Ea22-like family protein</fullName>
    </recommendedName>
</protein>
<name>A0A1M6RDN3_9ACTN</name>
<dbReference type="STRING" id="758803.SAMN05421803_11761"/>